<evidence type="ECO:0000256" key="6">
    <source>
        <dbReference type="ARBA" id="ARBA00023136"/>
    </source>
</evidence>
<dbReference type="PANTHER" id="PTHR30250">
    <property type="entry name" value="PST FAMILY PREDICTED COLANIC ACID TRANSPORTER"/>
    <property type="match status" value="1"/>
</dbReference>
<feature type="transmembrane region" description="Helical" evidence="7">
    <location>
        <begin position="383"/>
        <end position="405"/>
    </location>
</feature>
<accession>A0ABZ0I1N0</accession>
<evidence type="ECO:0000313" key="9">
    <source>
        <dbReference type="Proteomes" id="UP001626537"/>
    </source>
</evidence>
<gene>
    <name evidence="8" type="ORF">R0135_14445</name>
</gene>
<keyword evidence="4 7" id="KW-0812">Transmembrane</keyword>
<evidence type="ECO:0000256" key="7">
    <source>
        <dbReference type="SAM" id="Phobius"/>
    </source>
</evidence>
<feature type="transmembrane region" description="Helical" evidence="7">
    <location>
        <begin position="442"/>
        <end position="459"/>
    </location>
</feature>
<feature type="transmembrane region" description="Helical" evidence="7">
    <location>
        <begin position="143"/>
        <end position="164"/>
    </location>
</feature>
<evidence type="ECO:0000256" key="2">
    <source>
        <dbReference type="ARBA" id="ARBA00007430"/>
    </source>
</evidence>
<feature type="transmembrane region" description="Helical" evidence="7">
    <location>
        <begin position="170"/>
        <end position="192"/>
    </location>
</feature>
<dbReference type="Proteomes" id="UP001626537">
    <property type="component" value="Chromosome"/>
</dbReference>
<evidence type="ECO:0000256" key="5">
    <source>
        <dbReference type="ARBA" id="ARBA00022989"/>
    </source>
</evidence>
<protein>
    <submittedName>
        <fullName evidence="8">MOP flippase family protein</fullName>
    </submittedName>
</protein>
<dbReference type="Pfam" id="PF13440">
    <property type="entry name" value="Polysacc_synt_3"/>
    <property type="match status" value="1"/>
</dbReference>
<feature type="transmembrane region" description="Helical" evidence="7">
    <location>
        <begin position="111"/>
        <end position="131"/>
    </location>
</feature>
<evidence type="ECO:0000256" key="3">
    <source>
        <dbReference type="ARBA" id="ARBA00022475"/>
    </source>
</evidence>
<dbReference type="EMBL" id="CP136864">
    <property type="protein sequence ID" value="WOJ92972.1"/>
    <property type="molecule type" value="Genomic_DNA"/>
</dbReference>
<keyword evidence="5 7" id="KW-1133">Transmembrane helix</keyword>
<feature type="transmembrane region" description="Helical" evidence="7">
    <location>
        <begin position="79"/>
        <end position="105"/>
    </location>
</feature>
<feature type="transmembrane region" description="Helical" evidence="7">
    <location>
        <begin position="41"/>
        <end position="67"/>
    </location>
</feature>
<feature type="transmembrane region" description="Helical" evidence="7">
    <location>
        <begin position="359"/>
        <end position="377"/>
    </location>
</feature>
<feature type="transmembrane region" description="Helical" evidence="7">
    <location>
        <begin position="417"/>
        <end position="436"/>
    </location>
</feature>
<evidence type="ECO:0000256" key="1">
    <source>
        <dbReference type="ARBA" id="ARBA00004651"/>
    </source>
</evidence>
<evidence type="ECO:0000313" key="8">
    <source>
        <dbReference type="EMBL" id="WOJ92972.1"/>
    </source>
</evidence>
<keyword evidence="3" id="KW-1003">Cell membrane</keyword>
<dbReference type="PANTHER" id="PTHR30250:SF10">
    <property type="entry name" value="LIPOPOLYSACCHARIDE BIOSYNTHESIS PROTEIN WZXC"/>
    <property type="match status" value="1"/>
</dbReference>
<dbReference type="NCBIfam" id="NF007773">
    <property type="entry name" value="PRK10459.1"/>
    <property type="match status" value="1"/>
</dbReference>
<dbReference type="InterPro" id="IPR050833">
    <property type="entry name" value="Poly_Biosynth_Transport"/>
</dbReference>
<name>A0ABZ0I1N0_9GAMM</name>
<feature type="transmembrane region" description="Helical" evidence="7">
    <location>
        <begin position="298"/>
        <end position="320"/>
    </location>
</feature>
<dbReference type="CDD" id="cd13127">
    <property type="entry name" value="MATE_tuaB_like"/>
    <property type="match status" value="1"/>
</dbReference>
<sequence length="494" mass="54240">MSLAAGAFSAGRWTALSSVYRAIAQLLNIAVLARFLAPQDFGLMAMVMVVLSYGALFSDMGLSTAFVQRRDVSHEERSSLYWLSVLMGVVVMLLFMAISPFAAMFFGEQQLVTLMMLLATNFLGVALGQQLRMDSEKSLNFKPVALIEITAASTGLVVAVSVAVSGGGVYALVASAMVTTWLSSTLFWFVLAKGWRPTLRLRWDEVRWFVRFGGGMVVNNTINHVNMTLDLVVGGRMLTTDSLGFYAVPRNLILHVQMMINPIFTRVGFPLIASIQHDRDRVRLLYLKTMNLSASVNAPIYVALTVFAPEFVGLLLGSGWEEAVPIVRVLAIWGLLRSFSNPVGSLLFGLGRVALATKWNIALLIIFPPVILLGSRWGALGIAWSMTALSAMLFVPAWAVLVRPTCGATLLEYSREVVAPTFCAMLAGFLAYSAVYPLGQELLRLTLGLTTVVFSYFLFSRLMNREFFNMGKLLLVSRKAVAEPRFPDDNTPII</sequence>
<organism evidence="8 9">
    <name type="scientific">Congregibacter variabilis</name>
    <dbReference type="NCBI Taxonomy" id="3081200"/>
    <lineage>
        <taxon>Bacteria</taxon>
        <taxon>Pseudomonadati</taxon>
        <taxon>Pseudomonadota</taxon>
        <taxon>Gammaproteobacteria</taxon>
        <taxon>Cellvibrionales</taxon>
        <taxon>Halieaceae</taxon>
        <taxon>Congregibacter</taxon>
    </lineage>
</organism>
<proteinExistence type="inferred from homology"/>
<dbReference type="RefSeq" id="WP_407347628.1">
    <property type="nucleotide sequence ID" value="NZ_CP136864.1"/>
</dbReference>
<reference evidence="8 9" key="1">
    <citation type="submission" date="2023-10" db="EMBL/GenBank/DDBJ databases">
        <title>Two novel species belonging to the OM43/NOR5 clade.</title>
        <authorList>
            <person name="Park M."/>
        </authorList>
    </citation>
    <scope>NUCLEOTIDE SEQUENCE [LARGE SCALE GENOMIC DNA]</scope>
    <source>
        <strain evidence="8 9">IMCC43200</strain>
    </source>
</reference>
<keyword evidence="9" id="KW-1185">Reference proteome</keyword>
<comment type="subcellular location">
    <subcellularLocation>
        <location evidence="1">Cell membrane</location>
        <topology evidence="1">Multi-pass membrane protein</topology>
    </subcellularLocation>
</comment>
<keyword evidence="6 7" id="KW-0472">Membrane</keyword>
<evidence type="ECO:0000256" key="4">
    <source>
        <dbReference type="ARBA" id="ARBA00022692"/>
    </source>
</evidence>
<comment type="similarity">
    <text evidence="2">Belongs to the polysaccharide synthase family.</text>
</comment>